<dbReference type="Gene3D" id="3.30.460.80">
    <property type="entry name" value="NADH:ubiquinone oxidoreductase, 30kDa subunit"/>
    <property type="match status" value="1"/>
</dbReference>
<dbReference type="GO" id="GO:0008137">
    <property type="term" value="F:NADH dehydrogenase (ubiquinone) activity"/>
    <property type="evidence" value="ECO:0007669"/>
    <property type="project" value="InterPro"/>
</dbReference>
<protein>
    <recommendedName>
        <fullName evidence="3">NADH-quinone oxidoreductase subunit C</fullName>
        <ecNumber evidence="3">7.1.1.-</ecNumber>
    </recommendedName>
    <alternativeName>
        <fullName evidence="3">NADH dehydrogenase I subunit C</fullName>
    </alternativeName>
    <alternativeName>
        <fullName evidence="3">NDH-1 subunit C</fullName>
    </alternativeName>
</protein>
<dbReference type="HAMAP" id="MF_01357">
    <property type="entry name" value="NDH1_NuoC"/>
    <property type="match status" value="1"/>
</dbReference>
<dbReference type="EMBL" id="DXFQ01000161">
    <property type="protein sequence ID" value="HIX20645.1"/>
    <property type="molecule type" value="Genomic_DNA"/>
</dbReference>
<comment type="catalytic activity">
    <reaction evidence="3 5">
        <text>a quinone + NADH + 5 H(+)(in) = a quinol + NAD(+) + 4 H(+)(out)</text>
        <dbReference type="Rhea" id="RHEA:57888"/>
        <dbReference type="ChEBI" id="CHEBI:15378"/>
        <dbReference type="ChEBI" id="CHEBI:24646"/>
        <dbReference type="ChEBI" id="CHEBI:57540"/>
        <dbReference type="ChEBI" id="CHEBI:57945"/>
        <dbReference type="ChEBI" id="CHEBI:132124"/>
    </reaction>
</comment>
<dbReference type="GO" id="GO:0050136">
    <property type="term" value="F:NADH dehydrogenase (quinone) (non-electrogenic) activity"/>
    <property type="evidence" value="ECO:0007669"/>
    <property type="project" value="UniProtKB-UniRule"/>
</dbReference>
<feature type="domain" description="NADH:ubiquinone oxidoreductase 30kDa subunit" evidence="6">
    <location>
        <begin position="33"/>
        <end position="153"/>
    </location>
</feature>
<dbReference type="PROSITE" id="PS00542">
    <property type="entry name" value="COMPLEX1_30K"/>
    <property type="match status" value="1"/>
</dbReference>
<dbReference type="InterPro" id="IPR037232">
    <property type="entry name" value="NADH_quin_OxRdtase_su_C/D-like"/>
</dbReference>
<evidence type="ECO:0000256" key="5">
    <source>
        <dbReference type="RuleBase" id="RU003582"/>
    </source>
</evidence>
<dbReference type="Pfam" id="PF00329">
    <property type="entry name" value="Complex1_30kDa"/>
    <property type="match status" value="1"/>
</dbReference>
<dbReference type="InterPro" id="IPR020396">
    <property type="entry name" value="NADH_UbQ_OxRdtase_CS"/>
</dbReference>
<evidence type="ECO:0000256" key="4">
    <source>
        <dbReference type="RuleBase" id="RU003456"/>
    </source>
</evidence>
<accession>A0A9D2AHR3</accession>
<dbReference type="GO" id="GO:0005886">
    <property type="term" value="C:plasma membrane"/>
    <property type="evidence" value="ECO:0007669"/>
    <property type="project" value="UniProtKB-SubCell"/>
</dbReference>
<dbReference type="SUPFAM" id="SSF143243">
    <property type="entry name" value="Nqo5-like"/>
    <property type="match status" value="1"/>
</dbReference>
<evidence type="ECO:0000313" key="8">
    <source>
        <dbReference type="Proteomes" id="UP000823964"/>
    </source>
</evidence>
<comment type="similarity">
    <text evidence="1 3 4">Belongs to the complex I 30 kDa subunit family.</text>
</comment>
<keyword evidence="3 4" id="KW-1278">Translocase</keyword>
<keyword evidence="3" id="KW-0472">Membrane</keyword>
<keyword evidence="2 3" id="KW-0813">Transport</keyword>
<name>A0A9D2AHR3_9BACT</name>
<keyword evidence="3" id="KW-1003">Cell membrane</keyword>
<keyword evidence="3 5" id="KW-0874">Quinone</keyword>
<evidence type="ECO:0000256" key="3">
    <source>
        <dbReference type="HAMAP-Rule" id="MF_01357"/>
    </source>
</evidence>
<dbReference type="GO" id="GO:0048038">
    <property type="term" value="F:quinone binding"/>
    <property type="evidence" value="ECO:0007669"/>
    <property type="project" value="UniProtKB-KW"/>
</dbReference>
<reference evidence="7" key="2">
    <citation type="submission" date="2021-04" db="EMBL/GenBank/DDBJ databases">
        <authorList>
            <person name="Gilroy R."/>
        </authorList>
    </citation>
    <scope>NUCLEOTIDE SEQUENCE</scope>
    <source>
        <strain evidence="7">14975</strain>
    </source>
</reference>
<organism evidence="7 8">
    <name type="scientific">Candidatus Akkermansia intestinigallinarum</name>
    <dbReference type="NCBI Taxonomy" id="2838431"/>
    <lineage>
        <taxon>Bacteria</taxon>
        <taxon>Pseudomonadati</taxon>
        <taxon>Verrucomicrobiota</taxon>
        <taxon>Verrucomicrobiia</taxon>
        <taxon>Verrucomicrobiales</taxon>
        <taxon>Akkermansiaceae</taxon>
        <taxon>Akkermansia</taxon>
    </lineage>
</organism>
<evidence type="ECO:0000259" key="6">
    <source>
        <dbReference type="Pfam" id="PF00329"/>
    </source>
</evidence>
<comment type="function">
    <text evidence="3">NDH-1 shuttles electrons from NADH, via FMN and iron-sulfur (Fe-S) centers, to quinones in the respiratory chain. The immediate electron acceptor for the enzyme in this species is believed to be ubiquinone. Couples the redox reaction to proton translocation (for every two electrons transferred, four hydrogen ions are translocated across the cytoplasmic membrane), and thus conserves the redox energy in a proton gradient.</text>
</comment>
<gene>
    <name evidence="3" type="primary">nuoC</name>
    <name evidence="7" type="ORF">H9862_08615</name>
</gene>
<dbReference type="AlphaFoldDB" id="A0A9D2AHR3"/>
<comment type="subcellular location">
    <subcellularLocation>
        <location evidence="3">Cell membrane</location>
        <topology evidence="3">Peripheral membrane protein</topology>
        <orientation evidence="3">Cytoplasmic side</orientation>
    </subcellularLocation>
</comment>
<evidence type="ECO:0000313" key="7">
    <source>
        <dbReference type="EMBL" id="HIX20645.1"/>
    </source>
</evidence>
<dbReference type="InterPro" id="IPR010218">
    <property type="entry name" value="NADH_DH_suC"/>
</dbReference>
<dbReference type="EC" id="7.1.1.-" evidence="3"/>
<keyword evidence="3 4" id="KW-0520">NAD</keyword>
<comment type="caution">
    <text evidence="7">The sequence shown here is derived from an EMBL/GenBank/DDBJ whole genome shotgun (WGS) entry which is preliminary data.</text>
</comment>
<proteinExistence type="inferred from homology"/>
<dbReference type="InterPro" id="IPR001268">
    <property type="entry name" value="NADH_UbQ_OxRdtase_30kDa_su"/>
</dbReference>
<sequence>MTTLFELQKAAAEKIRARYPQVSSKEFRGDFTLTVQPDDLLDVMRYAKEACGFDMLVCVSSVDHLGQEPRFETNYTLTQAETGANMLVRVPVPESNPSVPSVVDIWRSANWLEREQYDLMGIEFVGHPDLRRIMMWEGYPWNPLRKDFPINGKVTEQAGLAFTEVAPTAGGPFITKPGVMTASEREPRAQG</sequence>
<keyword evidence="3" id="KW-0830">Ubiquinone</keyword>
<reference evidence="7" key="1">
    <citation type="journal article" date="2021" name="PeerJ">
        <title>Extensive microbial diversity within the chicken gut microbiome revealed by metagenomics and culture.</title>
        <authorList>
            <person name="Gilroy R."/>
            <person name="Ravi A."/>
            <person name="Getino M."/>
            <person name="Pursley I."/>
            <person name="Horton D.L."/>
            <person name="Alikhan N.F."/>
            <person name="Baker D."/>
            <person name="Gharbi K."/>
            <person name="Hall N."/>
            <person name="Watson M."/>
            <person name="Adriaenssens E.M."/>
            <person name="Foster-Nyarko E."/>
            <person name="Jarju S."/>
            <person name="Secka A."/>
            <person name="Antonio M."/>
            <person name="Oren A."/>
            <person name="Chaudhuri R.R."/>
            <person name="La Ragione R."/>
            <person name="Hildebrand F."/>
            <person name="Pallen M.J."/>
        </authorList>
    </citation>
    <scope>NUCLEOTIDE SEQUENCE</scope>
    <source>
        <strain evidence="7">14975</strain>
    </source>
</reference>
<dbReference type="PANTHER" id="PTHR10884:SF14">
    <property type="entry name" value="NADH DEHYDROGENASE [UBIQUINONE] IRON-SULFUR PROTEIN 3, MITOCHONDRIAL"/>
    <property type="match status" value="1"/>
</dbReference>
<dbReference type="Proteomes" id="UP000823964">
    <property type="component" value="Unassembled WGS sequence"/>
</dbReference>
<evidence type="ECO:0000256" key="1">
    <source>
        <dbReference type="ARBA" id="ARBA00007569"/>
    </source>
</evidence>
<dbReference type="PANTHER" id="PTHR10884">
    <property type="entry name" value="NADH DEHYDROGENASE UBIQUINONE IRON-SULFUR PROTEIN 3"/>
    <property type="match status" value="1"/>
</dbReference>
<comment type="subunit">
    <text evidence="3">NDH-1 is composed of 14 different subunits. Subunits NuoB, C, D, E, F, and G constitute the peripheral sector of the complex.</text>
</comment>
<evidence type="ECO:0000256" key="2">
    <source>
        <dbReference type="ARBA" id="ARBA00022448"/>
    </source>
</evidence>